<dbReference type="EMBL" id="BBRZ01000086">
    <property type="protein sequence ID" value="GAM58399.1"/>
    <property type="molecule type" value="Genomic_DNA"/>
</dbReference>
<reference evidence="1 2" key="2">
    <citation type="submission" date="2015-01" db="EMBL/GenBank/DDBJ databases">
        <authorList>
            <consortium name="NBRP consortium"/>
            <person name="Sawabe T."/>
            <person name="Meirelles P."/>
            <person name="Feng G."/>
            <person name="Sayaka M."/>
            <person name="Hattori M."/>
            <person name="Ohkuma M."/>
        </authorList>
    </citation>
    <scope>NUCLEOTIDE SEQUENCE [LARGE SCALE GENOMIC DNA]</scope>
    <source>
        <strain evidence="2">JCM 19231</strain>
    </source>
</reference>
<dbReference type="PANTHER" id="PTHR30287:SF1">
    <property type="entry name" value="INNER MEMBRANE PROTEIN"/>
    <property type="match status" value="1"/>
</dbReference>
<name>A0A0B8P670_9VIBR</name>
<accession>A0A0B8P670</accession>
<proteinExistence type="predicted"/>
<dbReference type="PANTHER" id="PTHR30287">
    <property type="entry name" value="MEMBRANE COMPONENT OF PREDICTED ABC SUPERFAMILY METABOLITE UPTAKE TRANSPORTER"/>
    <property type="match status" value="1"/>
</dbReference>
<gene>
    <name evidence="1" type="ORF">JCM19231_4859</name>
</gene>
<reference evidence="1 2" key="1">
    <citation type="submission" date="2015-01" db="EMBL/GenBank/DDBJ databases">
        <title>Vibrio sp. C1 JCM 19231 whole genome shotgun sequence.</title>
        <authorList>
            <person name="Sawabe T."/>
            <person name="Meirelles P."/>
            <person name="Feng G."/>
            <person name="Sayaka M."/>
            <person name="Hattori M."/>
            <person name="Ohkuma M."/>
        </authorList>
    </citation>
    <scope>NUCLEOTIDE SEQUENCE [LARGE SCALE GENOMIC DNA]</scope>
    <source>
        <strain evidence="2">JCM 19231</strain>
    </source>
</reference>
<dbReference type="GO" id="GO:0005886">
    <property type="term" value="C:plasma membrane"/>
    <property type="evidence" value="ECO:0007669"/>
    <property type="project" value="TreeGrafter"/>
</dbReference>
<evidence type="ECO:0000313" key="2">
    <source>
        <dbReference type="Proteomes" id="UP000031671"/>
    </source>
</evidence>
<evidence type="ECO:0000313" key="1">
    <source>
        <dbReference type="EMBL" id="GAM58399.1"/>
    </source>
</evidence>
<comment type="caution">
    <text evidence="1">The sequence shown here is derived from an EMBL/GenBank/DDBJ whole genome shotgun (WGS) entry which is preliminary data.</text>
</comment>
<protein>
    <submittedName>
        <fullName evidence="1">Uncharacterized protein</fullName>
    </submittedName>
</protein>
<sequence>MLLAIVWLVRTDLLQDWQSTLPPDAPNAFAINIAPYEVENYLSQLDEQGINRSEAYPIMRGRLGEINGENARERETNGDTDATRRELNLTWHKGCQFTMRCFLVTGAGLMVCR</sequence>
<dbReference type="InterPro" id="IPR038766">
    <property type="entry name" value="Membrane_comp_ABC_pdt"/>
</dbReference>
<dbReference type="AlphaFoldDB" id="A0A0B8P670"/>
<keyword evidence="2" id="KW-1185">Reference proteome</keyword>
<dbReference type="Proteomes" id="UP000031671">
    <property type="component" value="Unassembled WGS sequence"/>
</dbReference>
<organism evidence="1 2">
    <name type="scientific">Vibrio ishigakensis</name>
    <dbReference type="NCBI Taxonomy" id="1481914"/>
    <lineage>
        <taxon>Bacteria</taxon>
        <taxon>Pseudomonadati</taxon>
        <taxon>Pseudomonadota</taxon>
        <taxon>Gammaproteobacteria</taxon>
        <taxon>Vibrionales</taxon>
        <taxon>Vibrionaceae</taxon>
        <taxon>Vibrio</taxon>
    </lineage>
</organism>